<accession>A0ABQ6MME7</accession>
<organism evidence="1 2">
    <name type="scientific">Tetraparma gracilis</name>
    <dbReference type="NCBI Taxonomy" id="2962635"/>
    <lineage>
        <taxon>Eukaryota</taxon>
        <taxon>Sar</taxon>
        <taxon>Stramenopiles</taxon>
        <taxon>Ochrophyta</taxon>
        <taxon>Bolidophyceae</taxon>
        <taxon>Parmales</taxon>
        <taxon>Triparmaceae</taxon>
        <taxon>Tetraparma</taxon>
    </lineage>
</organism>
<dbReference type="Pfam" id="PF13306">
    <property type="entry name" value="LRR_5"/>
    <property type="match status" value="1"/>
</dbReference>
<dbReference type="Proteomes" id="UP001165060">
    <property type="component" value="Unassembled WGS sequence"/>
</dbReference>
<dbReference type="InterPro" id="IPR053139">
    <property type="entry name" value="Surface_bspA-like"/>
</dbReference>
<name>A0ABQ6MME7_9STRA</name>
<reference evidence="1 2" key="1">
    <citation type="journal article" date="2023" name="Commun. Biol.">
        <title>Genome analysis of Parmales, the sister group of diatoms, reveals the evolutionary specialization of diatoms from phago-mixotrophs to photoautotrophs.</title>
        <authorList>
            <person name="Ban H."/>
            <person name="Sato S."/>
            <person name="Yoshikawa S."/>
            <person name="Yamada K."/>
            <person name="Nakamura Y."/>
            <person name="Ichinomiya M."/>
            <person name="Sato N."/>
            <person name="Blanc-Mathieu R."/>
            <person name="Endo H."/>
            <person name="Kuwata A."/>
            <person name="Ogata H."/>
        </authorList>
    </citation>
    <scope>NUCLEOTIDE SEQUENCE [LARGE SCALE GENOMIC DNA]</scope>
</reference>
<dbReference type="SUPFAM" id="SSF52058">
    <property type="entry name" value="L domain-like"/>
    <property type="match status" value="1"/>
</dbReference>
<keyword evidence="2" id="KW-1185">Reference proteome</keyword>
<evidence type="ECO:0000313" key="1">
    <source>
        <dbReference type="EMBL" id="GMI28459.1"/>
    </source>
</evidence>
<dbReference type="InterPro" id="IPR026906">
    <property type="entry name" value="LRR_5"/>
</dbReference>
<protein>
    <submittedName>
        <fullName evidence="1">Uncharacterized protein</fullName>
    </submittedName>
</protein>
<dbReference type="EMBL" id="BRYB01000359">
    <property type="protein sequence ID" value="GMI28459.1"/>
    <property type="molecule type" value="Genomic_DNA"/>
</dbReference>
<dbReference type="Gene3D" id="3.80.10.10">
    <property type="entry name" value="Ribonuclease Inhibitor"/>
    <property type="match status" value="1"/>
</dbReference>
<gene>
    <name evidence="1" type="ORF">TeGR_g9151</name>
</gene>
<proteinExistence type="predicted"/>
<dbReference type="InterPro" id="IPR032675">
    <property type="entry name" value="LRR_dom_sf"/>
</dbReference>
<dbReference type="PANTHER" id="PTHR45661:SF3">
    <property type="entry name" value="IG-LIKE DOMAIN-CONTAINING PROTEIN"/>
    <property type="match status" value="1"/>
</dbReference>
<dbReference type="PANTHER" id="PTHR45661">
    <property type="entry name" value="SURFACE ANTIGEN"/>
    <property type="match status" value="1"/>
</dbReference>
<sequence>MSKAVVCTGREREFAGDAEVTHVAVADGLTEIKQRAFQGCKGLTNLSFLKGSTITTVGQLAFSRSSVITLLGMEGVRKIGDYAFYDCTDLRTIEGLGCEEMDTHCFYKCTLLQSMKGWPASMTVIPACCFRNCTGMTTVDCDLSHVTSIGVNWQGYHAFTGCTSLLPPSLSAEGADPAAVLAFLKRKAFLERAPLRYAVYACVRRARDQEGQPRTLESPTSLAFALAALPPDMNRVIVEFLLGEVPR</sequence>
<evidence type="ECO:0000313" key="2">
    <source>
        <dbReference type="Proteomes" id="UP001165060"/>
    </source>
</evidence>
<comment type="caution">
    <text evidence="1">The sequence shown here is derived from an EMBL/GenBank/DDBJ whole genome shotgun (WGS) entry which is preliminary data.</text>
</comment>